<protein>
    <submittedName>
        <fullName evidence="1">SPP1 family predicted phage head-tail adaptor</fullName>
    </submittedName>
</protein>
<evidence type="ECO:0000313" key="1">
    <source>
        <dbReference type="EMBL" id="PZX46443.1"/>
    </source>
</evidence>
<reference evidence="1 2" key="1">
    <citation type="submission" date="2018-06" db="EMBL/GenBank/DDBJ databases">
        <title>Genomic Encyclopedia of Archaeal and Bacterial Type Strains, Phase II (KMG-II): from individual species to whole genera.</title>
        <authorList>
            <person name="Goeker M."/>
        </authorList>
    </citation>
    <scope>NUCLEOTIDE SEQUENCE [LARGE SCALE GENOMIC DNA]</scope>
    <source>
        <strain evidence="1 2">DSM 18774</strain>
    </source>
</reference>
<dbReference type="Gene3D" id="2.40.10.270">
    <property type="entry name" value="Bacteriophage SPP1 head-tail adaptor protein"/>
    <property type="match status" value="1"/>
</dbReference>
<gene>
    <name evidence="1" type="ORF">LX76_04656</name>
</gene>
<evidence type="ECO:0000313" key="2">
    <source>
        <dbReference type="Proteomes" id="UP000249538"/>
    </source>
</evidence>
<sequence>MESLMRAGALDRKITVERSTEIVAPSGHVSTVWQPLMTVRAEVREQNADEVATGFGETEAETLIFVVRWHPAPITTGDRITHAGRVYNIKQIAEIGRRRGWKLRAVAS</sequence>
<dbReference type="InterPro" id="IPR038666">
    <property type="entry name" value="SSP1_head-tail_sf"/>
</dbReference>
<dbReference type="Proteomes" id="UP000249538">
    <property type="component" value="Unassembled WGS sequence"/>
</dbReference>
<organism evidence="1 2">
    <name type="scientific">Cereibacter changlensis</name>
    <dbReference type="NCBI Taxonomy" id="402884"/>
    <lineage>
        <taxon>Bacteria</taxon>
        <taxon>Pseudomonadati</taxon>
        <taxon>Pseudomonadota</taxon>
        <taxon>Alphaproteobacteria</taxon>
        <taxon>Rhodobacterales</taxon>
        <taxon>Paracoccaceae</taxon>
        <taxon>Cereibacter</taxon>
    </lineage>
</organism>
<comment type="caution">
    <text evidence="1">The sequence shown here is derived from an EMBL/GenBank/DDBJ whole genome shotgun (WGS) entry which is preliminary data.</text>
</comment>
<proteinExistence type="predicted"/>
<dbReference type="NCBIfam" id="TIGR01563">
    <property type="entry name" value="gp16_SPP1"/>
    <property type="match status" value="1"/>
</dbReference>
<name>A0A2W7QE22_9RHOB</name>
<dbReference type="EMBL" id="QKZS01000051">
    <property type="protein sequence ID" value="PZX46443.1"/>
    <property type="molecule type" value="Genomic_DNA"/>
</dbReference>
<accession>A0A2W7QE22</accession>
<dbReference type="AlphaFoldDB" id="A0A2W7QE22"/>
<dbReference type="InterPro" id="IPR008767">
    <property type="entry name" value="Phage_SPP1_head-tail_adaptor"/>
</dbReference>
<dbReference type="Pfam" id="PF05521">
    <property type="entry name" value="Phage_HCP"/>
    <property type="match status" value="1"/>
</dbReference>